<sequence>FALDGNGRWAERRQLPRMAGHEEGVKATERVIKAAIEKKIKILTLFAFGIENWGRPAEEVNFLMRLFITNLEEQAEQFIKNNIQLRVIGDRSRIAPLLQAKIIEVQEKTANNDGLILVIAFNYSGRWDMLQAVRTLSARVAKGELASDDISMDDIQQALCLADLPEPDLFIRTSGEQRLSNFLLWQLAYTELFFTPVLWPDFDATAFDEALQNFSQRQRRYGLVC</sequence>
<reference evidence="3" key="1">
    <citation type="journal article" date="2014" name="Front. Microbiol.">
        <title>High frequency of phylogenetically diverse reductive dehalogenase-homologous genes in deep subseafloor sedimentary metagenomes.</title>
        <authorList>
            <person name="Kawai M."/>
            <person name="Futagami T."/>
            <person name="Toyoda A."/>
            <person name="Takaki Y."/>
            <person name="Nishi S."/>
            <person name="Hori S."/>
            <person name="Arai W."/>
            <person name="Tsubouchi T."/>
            <person name="Morono Y."/>
            <person name="Uchiyama I."/>
            <person name="Ito T."/>
            <person name="Fujiyama A."/>
            <person name="Inagaki F."/>
            <person name="Takami H."/>
        </authorList>
    </citation>
    <scope>NUCLEOTIDE SEQUENCE</scope>
    <source>
        <strain evidence="3">Expedition CK06-06</strain>
    </source>
</reference>
<dbReference type="EMBL" id="BARS01005640">
    <property type="protein sequence ID" value="GAF76437.1"/>
    <property type="molecule type" value="Genomic_DNA"/>
</dbReference>
<dbReference type="GO" id="GO:0000287">
    <property type="term" value="F:magnesium ion binding"/>
    <property type="evidence" value="ECO:0007669"/>
    <property type="project" value="TreeGrafter"/>
</dbReference>
<evidence type="ECO:0008006" key="4">
    <source>
        <dbReference type="Google" id="ProtNLM"/>
    </source>
</evidence>
<dbReference type="GO" id="GO:0008834">
    <property type="term" value="F:ditrans,polycis-undecaprenyl-diphosphate synthase [(2E,6E)-farnesyl-diphosphate specific] activity"/>
    <property type="evidence" value="ECO:0007669"/>
    <property type="project" value="TreeGrafter"/>
</dbReference>
<evidence type="ECO:0000313" key="3">
    <source>
        <dbReference type="EMBL" id="GAF76437.1"/>
    </source>
</evidence>
<evidence type="ECO:0000256" key="2">
    <source>
        <dbReference type="ARBA" id="ARBA00022679"/>
    </source>
</evidence>
<dbReference type="InterPro" id="IPR018520">
    <property type="entry name" value="UPP_synth-like_CS"/>
</dbReference>
<dbReference type="CDD" id="cd00475">
    <property type="entry name" value="Cis_IPPS"/>
    <property type="match status" value="1"/>
</dbReference>
<dbReference type="FunFam" id="3.40.1180.10:FF:000001">
    <property type="entry name" value="(2E,6E)-farnesyl-diphosphate-specific ditrans,polycis-undecaprenyl-diphosphate synthase"/>
    <property type="match status" value="1"/>
</dbReference>
<comment type="caution">
    <text evidence="3">The sequence shown here is derived from an EMBL/GenBank/DDBJ whole genome shotgun (WGS) entry which is preliminary data.</text>
</comment>
<dbReference type="AlphaFoldDB" id="X0SKN2"/>
<protein>
    <recommendedName>
        <fullName evidence="4">Di-trans,poly-cis-decaprenylcistransferase</fullName>
    </recommendedName>
</protein>
<dbReference type="SUPFAM" id="SSF64005">
    <property type="entry name" value="Undecaprenyl diphosphate synthase"/>
    <property type="match status" value="1"/>
</dbReference>
<dbReference type="Pfam" id="PF01255">
    <property type="entry name" value="Prenyltransf"/>
    <property type="match status" value="1"/>
</dbReference>
<dbReference type="PANTHER" id="PTHR10291">
    <property type="entry name" value="DEHYDRODOLICHYL DIPHOSPHATE SYNTHASE FAMILY MEMBER"/>
    <property type="match status" value="1"/>
</dbReference>
<dbReference type="PROSITE" id="PS01066">
    <property type="entry name" value="UPP_SYNTHASE"/>
    <property type="match status" value="1"/>
</dbReference>
<dbReference type="GO" id="GO:0005829">
    <property type="term" value="C:cytosol"/>
    <property type="evidence" value="ECO:0007669"/>
    <property type="project" value="TreeGrafter"/>
</dbReference>
<organism evidence="3">
    <name type="scientific">marine sediment metagenome</name>
    <dbReference type="NCBI Taxonomy" id="412755"/>
    <lineage>
        <taxon>unclassified sequences</taxon>
        <taxon>metagenomes</taxon>
        <taxon>ecological metagenomes</taxon>
    </lineage>
</organism>
<keyword evidence="2" id="KW-0808">Transferase</keyword>
<dbReference type="InterPro" id="IPR036424">
    <property type="entry name" value="UPP_synth-like_sf"/>
</dbReference>
<feature type="non-terminal residue" evidence="3">
    <location>
        <position position="1"/>
    </location>
</feature>
<accession>X0SKN2</accession>
<dbReference type="NCBIfam" id="TIGR00055">
    <property type="entry name" value="uppS"/>
    <property type="match status" value="1"/>
</dbReference>
<evidence type="ECO:0000256" key="1">
    <source>
        <dbReference type="ARBA" id="ARBA00001946"/>
    </source>
</evidence>
<dbReference type="Gene3D" id="3.40.1180.10">
    <property type="entry name" value="Decaprenyl diphosphate synthase-like"/>
    <property type="match status" value="1"/>
</dbReference>
<dbReference type="HAMAP" id="MF_01139">
    <property type="entry name" value="ISPT"/>
    <property type="match status" value="1"/>
</dbReference>
<proteinExistence type="inferred from homology"/>
<gene>
    <name evidence="3" type="ORF">S01H1_11061</name>
</gene>
<name>X0SKN2_9ZZZZ</name>
<dbReference type="GO" id="GO:0016094">
    <property type="term" value="P:polyprenol biosynthetic process"/>
    <property type="evidence" value="ECO:0007669"/>
    <property type="project" value="TreeGrafter"/>
</dbReference>
<dbReference type="InterPro" id="IPR001441">
    <property type="entry name" value="UPP_synth-like"/>
</dbReference>
<dbReference type="PANTHER" id="PTHR10291:SF0">
    <property type="entry name" value="DEHYDRODOLICHYL DIPHOSPHATE SYNTHASE 2"/>
    <property type="match status" value="1"/>
</dbReference>
<comment type="cofactor">
    <cofactor evidence="1">
        <name>Mg(2+)</name>
        <dbReference type="ChEBI" id="CHEBI:18420"/>
    </cofactor>
</comment>